<sequence length="151" mass="17063">MDSSSSSSFSQYPHLSMINVGNFVSIKLTKANYLMCEAHMRSLIVSQNLVGFIDGQNVAPPQSIIVRPHVRSKLIAEIENPEYQAWRRADLLLKGWIIGSLSEEKPEIQSEMDAVISLHPYQEREIQEESDEMTKTGMTSTPKSPNYMKTC</sequence>
<dbReference type="AlphaFoldDB" id="A0A5J5BL03"/>
<organism evidence="2 3">
    <name type="scientific">Nyssa sinensis</name>
    <dbReference type="NCBI Taxonomy" id="561372"/>
    <lineage>
        <taxon>Eukaryota</taxon>
        <taxon>Viridiplantae</taxon>
        <taxon>Streptophyta</taxon>
        <taxon>Embryophyta</taxon>
        <taxon>Tracheophyta</taxon>
        <taxon>Spermatophyta</taxon>
        <taxon>Magnoliopsida</taxon>
        <taxon>eudicotyledons</taxon>
        <taxon>Gunneridae</taxon>
        <taxon>Pentapetalae</taxon>
        <taxon>asterids</taxon>
        <taxon>Cornales</taxon>
        <taxon>Nyssaceae</taxon>
        <taxon>Nyssa</taxon>
    </lineage>
</organism>
<evidence type="ECO:0008006" key="4">
    <source>
        <dbReference type="Google" id="ProtNLM"/>
    </source>
</evidence>
<gene>
    <name evidence="2" type="ORF">F0562_023640</name>
</gene>
<feature type="compositionally biased region" description="Polar residues" evidence="1">
    <location>
        <begin position="136"/>
        <end position="151"/>
    </location>
</feature>
<dbReference type="PANTHER" id="PTHR47481:SF10">
    <property type="entry name" value="COPIA-LIKE POLYPROTEIN_RETROTRANSPOSON"/>
    <property type="match status" value="1"/>
</dbReference>
<accession>A0A5J5BL03</accession>
<name>A0A5J5BL03_9ASTE</name>
<proteinExistence type="predicted"/>
<protein>
    <recommendedName>
        <fullName evidence="4">Retrotransposon Copia-like N-terminal domain-containing protein</fullName>
    </recommendedName>
</protein>
<keyword evidence="3" id="KW-1185">Reference proteome</keyword>
<evidence type="ECO:0000256" key="1">
    <source>
        <dbReference type="SAM" id="MobiDB-lite"/>
    </source>
</evidence>
<dbReference type="Proteomes" id="UP000325577">
    <property type="component" value="Linkage Group LG12"/>
</dbReference>
<reference evidence="2 3" key="1">
    <citation type="submission" date="2019-09" db="EMBL/GenBank/DDBJ databases">
        <title>A chromosome-level genome assembly of the Chinese tupelo Nyssa sinensis.</title>
        <authorList>
            <person name="Yang X."/>
            <person name="Kang M."/>
            <person name="Yang Y."/>
            <person name="Xiong H."/>
            <person name="Wang M."/>
            <person name="Zhang Z."/>
            <person name="Wang Z."/>
            <person name="Wu H."/>
            <person name="Ma T."/>
            <person name="Liu J."/>
            <person name="Xi Z."/>
        </authorList>
    </citation>
    <scope>NUCLEOTIDE SEQUENCE [LARGE SCALE GENOMIC DNA]</scope>
    <source>
        <strain evidence="2">J267</strain>
        <tissue evidence="2">Leaf</tissue>
    </source>
</reference>
<dbReference type="EMBL" id="CM018035">
    <property type="protein sequence ID" value="KAA8542487.1"/>
    <property type="molecule type" value="Genomic_DNA"/>
</dbReference>
<evidence type="ECO:0000313" key="3">
    <source>
        <dbReference type="Proteomes" id="UP000325577"/>
    </source>
</evidence>
<dbReference type="OrthoDB" id="1845088at2759"/>
<dbReference type="PANTHER" id="PTHR47481">
    <property type="match status" value="1"/>
</dbReference>
<evidence type="ECO:0000313" key="2">
    <source>
        <dbReference type="EMBL" id="KAA8542487.1"/>
    </source>
</evidence>
<feature type="region of interest" description="Disordered" evidence="1">
    <location>
        <begin position="126"/>
        <end position="151"/>
    </location>
</feature>